<dbReference type="Gene3D" id="2.130.10.130">
    <property type="entry name" value="Integrin alpha, N-terminal"/>
    <property type="match status" value="1"/>
</dbReference>
<dbReference type="Pfam" id="PF13517">
    <property type="entry name" value="FG-GAP_3"/>
    <property type="match status" value="2"/>
</dbReference>
<reference evidence="3" key="1">
    <citation type="submission" date="2022-11" db="EMBL/GenBank/DDBJ databases">
        <title>Minimal conservation of predation-associated metabolite biosynthetic gene clusters underscores biosynthetic potential of Myxococcota including descriptions for ten novel species: Archangium lansinium sp. nov., Myxococcus landrumus sp. nov., Nannocystis bai.</title>
        <authorList>
            <person name="Ahearne A."/>
            <person name="Stevens C."/>
            <person name="Dowd S."/>
        </authorList>
    </citation>
    <scope>NUCLEOTIDE SEQUENCE</scope>
    <source>
        <strain evidence="3">Fl3</strain>
    </source>
</reference>
<organism evidence="3 4">
    <name type="scientific">Nannocystis punicea</name>
    <dbReference type="NCBI Taxonomy" id="2995304"/>
    <lineage>
        <taxon>Bacteria</taxon>
        <taxon>Pseudomonadati</taxon>
        <taxon>Myxococcota</taxon>
        <taxon>Polyangia</taxon>
        <taxon>Nannocystales</taxon>
        <taxon>Nannocystaceae</taxon>
        <taxon>Nannocystis</taxon>
    </lineage>
</organism>
<dbReference type="SUPFAM" id="SSF69318">
    <property type="entry name" value="Integrin alpha N-terminal domain"/>
    <property type="match status" value="1"/>
</dbReference>
<proteinExistence type="predicted"/>
<evidence type="ECO:0000256" key="2">
    <source>
        <dbReference type="SAM" id="SignalP"/>
    </source>
</evidence>
<name>A0ABY7H9J0_9BACT</name>
<dbReference type="InterPro" id="IPR013517">
    <property type="entry name" value="FG-GAP"/>
</dbReference>
<keyword evidence="1 2" id="KW-0732">Signal</keyword>
<evidence type="ECO:0000256" key="1">
    <source>
        <dbReference type="ARBA" id="ARBA00022729"/>
    </source>
</evidence>
<evidence type="ECO:0000313" key="4">
    <source>
        <dbReference type="Proteomes" id="UP001164459"/>
    </source>
</evidence>
<accession>A0ABY7H9J0</accession>
<dbReference type="Proteomes" id="UP001164459">
    <property type="component" value="Chromosome"/>
</dbReference>
<gene>
    <name evidence="3" type="ORF">O0S08_07205</name>
</gene>
<dbReference type="InterPro" id="IPR028994">
    <property type="entry name" value="Integrin_alpha_N"/>
</dbReference>
<dbReference type="PANTHER" id="PTHR46580">
    <property type="entry name" value="SENSOR KINASE-RELATED"/>
    <property type="match status" value="1"/>
</dbReference>
<protein>
    <submittedName>
        <fullName evidence="3">VCBS repeat-containing protein</fullName>
    </submittedName>
</protein>
<sequence length="403" mass="44054">MKKLTEAGALACLMLPLTAAPEVRAAGFRPAETWVEEFGVSGGWRVDRHPRLLGDVDGDDQADVVGFGEQSVVVALSTGERFGEPETWVDNYSFSNGWRIDKHPRFLVDVDDDGRADVVGFGANGVFVSRSTGSAFEPPKLWLDGFTISRGWRVDRHPRFLADVDGDDLPDIVGFGHDGVYVATSTGAKFRQPDRWLDDLGYEQGWRVERTPRVVGDVNDDGRADIIAFGDDGVFVARAGEAHFTAAEMWLTDFGHDQGWRSDRHVRLLGDINGNGRPDIVGFGEDGTLLALSRPGDFDQPEQVLTTFGYEQGWRVDRHPRHLVDIDGDELADIVGFGQAGVFVATSNKTGFRAPERALADFGHDQGWRVGVHVRALADVDGDGHLDIIGFGDHGTVVALAED</sequence>
<dbReference type="PANTHER" id="PTHR46580:SF2">
    <property type="entry name" value="MAM DOMAIN-CONTAINING PROTEIN"/>
    <property type="match status" value="1"/>
</dbReference>
<feature type="chain" id="PRO_5046487193" evidence="2">
    <location>
        <begin position="20"/>
        <end position="403"/>
    </location>
</feature>
<keyword evidence="4" id="KW-1185">Reference proteome</keyword>
<feature type="signal peptide" evidence="2">
    <location>
        <begin position="1"/>
        <end position="19"/>
    </location>
</feature>
<dbReference type="RefSeq" id="WP_269038280.1">
    <property type="nucleotide sequence ID" value="NZ_CP114040.1"/>
</dbReference>
<evidence type="ECO:0000313" key="3">
    <source>
        <dbReference type="EMBL" id="WAS95936.1"/>
    </source>
</evidence>
<dbReference type="EMBL" id="CP114040">
    <property type="protein sequence ID" value="WAS95936.1"/>
    <property type="molecule type" value="Genomic_DNA"/>
</dbReference>